<dbReference type="EMBL" id="BFEA01000581">
    <property type="protein sequence ID" value="GBG86836.1"/>
    <property type="molecule type" value="Genomic_DNA"/>
</dbReference>
<reference evidence="2 3" key="1">
    <citation type="journal article" date="2018" name="Cell">
        <title>The Chara Genome: Secondary Complexity and Implications for Plant Terrestrialization.</title>
        <authorList>
            <person name="Nishiyama T."/>
            <person name="Sakayama H."/>
            <person name="Vries J.D."/>
            <person name="Buschmann H."/>
            <person name="Saint-Marcoux D."/>
            <person name="Ullrich K.K."/>
            <person name="Haas F.B."/>
            <person name="Vanderstraeten L."/>
            <person name="Becker D."/>
            <person name="Lang D."/>
            <person name="Vosolsobe S."/>
            <person name="Rombauts S."/>
            <person name="Wilhelmsson P.K.I."/>
            <person name="Janitza P."/>
            <person name="Kern R."/>
            <person name="Heyl A."/>
            <person name="Rumpler F."/>
            <person name="Villalobos L.I.A.C."/>
            <person name="Clay J.M."/>
            <person name="Skokan R."/>
            <person name="Toyoda A."/>
            <person name="Suzuki Y."/>
            <person name="Kagoshima H."/>
            <person name="Schijlen E."/>
            <person name="Tajeshwar N."/>
            <person name="Catarino B."/>
            <person name="Hetherington A.J."/>
            <person name="Saltykova A."/>
            <person name="Bonnot C."/>
            <person name="Breuninger H."/>
            <person name="Symeonidi A."/>
            <person name="Radhakrishnan G.V."/>
            <person name="Van Nieuwerburgh F."/>
            <person name="Deforce D."/>
            <person name="Chang C."/>
            <person name="Karol K.G."/>
            <person name="Hedrich R."/>
            <person name="Ulvskov P."/>
            <person name="Glockner G."/>
            <person name="Delwiche C.F."/>
            <person name="Petrasek J."/>
            <person name="Van de Peer Y."/>
            <person name="Friml J."/>
            <person name="Beilby M."/>
            <person name="Dolan L."/>
            <person name="Kohara Y."/>
            <person name="Sugano S."/>
            <person name="Fujiyama A."/>
            <person name="Delaux P.-M."/>
            <person name="Quint M."/>
            <person name="TheiBen G."/>
            <person name="Hagemann M."/>
            <person name="Harholt J."/>
            <person name="Dunand C."/>
            <person name="Zachgo S."/>
            <person name="Langdale J."/>
            <person name="Maumus F."/>
            <person name="Straeten D.V.D."/>
            <person name="Gould S.B."/>
            <person name="Rensing S.A."/>
        </authorList>
    </citation>
    <scope>NUCLEOTIDE SEQUENCE [LARGE SCALE GENOMIC DNA]</scope>
    <source>
        <strain evidence="2 3">S276</strain>
    </source>
</reference>
<organism evidence="2 3">
    <name type="scientific">Chara braunii</name>
    <name type="common">Braun's stonewort</name>
    <dbReference type="NCBI Taxonomy" id="69332"/>
    <lineage>
        <taxon>Eukaryota</taxon>
        <taxon>Viridiplantae</taxon>
        <taxon>Streptophyta</taxon>
        <taxon>Charophyceae</taxon>
        <taxon>Charales</taxon>
        <taxon>Characeae</taxon>
        <taxon>Chara</taxon>
    </lineage>
</organism>
<evidence type="ECO:0000256" key="1">
    <source>
        <dbReference type="SAM" id="SignalP"/>
    </source>
</evidence>
<feature type="chain" id="PRO_5017362815" evidence="1">
    <location>
        <begin position="35"/>
        <end position="250"/>
    </location>
</feature>
<dbReference type="PANTHER" id="PTHR38847">
    <property type="match status" value="1"/>
</dbReference>
<dbReference type="AlphaFoldDB" id="A0A388LWZ5"/>
<feature type="signal peptide" evidence="1">
    <location>
        <begin position="1"/>
        <end position="34"/>
    </location>
</feature>
<dbReference type="Proteomes" id="UP000265515">
    <property type="component" value="Unassembled WGS sequence"/>
</dbReference>
<comment type="caution">
    <text evidence="2">The sequence shown here is derived from an EMBL/GenBank/DDBJ whole genome shotgun (WGS) entry which is preliminary data.</text>
</comment>
<sequence length="250" mass="27515">MRACVACRVLLALLIVMAMLLLLLGSSSFRRVEGRRQSGSRHAHSLGAASPPDVVIKSVKQSGSGCPTRSLTRWVLTEDKGGLSISLQNFEVSVTNAGRVSRDTVKEEEEEEECSLAVEVSYPARWQFLVSHWSVQGFMELDKTLSAELRSKYTVEGSSVSCSGSESLTLGGKRSGYKPHSLLFGASCARWTPCRKVSVKQPPPSPSDKKILKKRVTIRNTLSIKNRDNTHSSGYVKVEVIDAELEWKQC</sequence>
<name>A0A388LWZ5_CHABU</name>
<protein>
    <submittedName>
        <fullName evidence="2">Uncharacterized protein</fullName>
    </submittedName>
</protein>
<keyword evidence="3" id="KW-1185">Reference proteome</keyword>
<dbReference type="Pfam" id="PF14273">
    <property type="entry name" value="DUF4360"/>
    <property type="match status" value="1"/>
</dbReference>
<keyword evidence="1" id="KW-0732">Signal</keyword>
<gene>
    <name evidence="2" type="ORF">CBR_g42119</name>
</gene>
<evidence type="ECO:0000313" key="2">
    <source>
        <dbReference type="EMBL" id="GBG86836.1"/>
    </source>
</evidence>
<evidence type="ECO:0000313" key="3">
    <source>
        <dbReference type="Proteomes" id="UP000265515"/>
    </source>
</evidence>
<proteinExistence type="predicted"/>
<dbReference type="PANTHER" id="PTHR38847:SF1">
    <property type="entry name" value="PSEUDOURIDINE SYNTHASE RSUA_RLUA-LIKE DOMAIN-CONTAINING PROTEIN"/>
    <property type="match status" value="1"/>
</dbReference>
<dbReference type="InterPro" id="IPR025649">
    <property type="entry name" value="DUF4360"/>
</dbReference>
<dbReference type="Gramene" id="GBG86836">
    <property type="protein sequence ID" value="GBG86836"/>
    <property type="gene ID" value="CBR_g42119"/>
</dbReference>
<dbReference type="STRING" id="69332.A0A388LWZ5"/>
<accession>A0A388LWZ5</accession>